<feature type="transmembrane region" description="Helical" evidence="1">
    <location>
        <begin position="190"/>
        <end position="208"/>
    </location>
</feature>
<sequence length="226" mass="22683">MTAAPPGPPPIIPASAFAGLTIAGIALSTNTPRPDVSDAAVLAYLGEHAAQARLAAFLTVAAAAPLAIWTTTVYQRMRALGSTAPGSTIALIGGALASAMAVLCGFVGWAGARLGDDPGAASVAGLQRDLAFATGGPGFVMFFGLLIAGVSVPMLLLGIRRPLAIFGLVIALAAELSTVVLLTLDAAPTLPIARFGGLVWLILVSLLLPARRPARPERASTMAGVA</sequence>
<organism evidence="2 3">
    <name type="scientific">Catellatospora citrea</name>
    <dbReference type="NCBI Taxonomy" id="53366"/>
    <lineage>
        <taxon>Bacteria</taxon>
        <taxon>Bacillati</taxon>
        <taxon>Actinomycetota</taxon>
        <taxon>Actinomycetes</taxon>
        <taxon>Micromonosporales</taxon>
        <taxon>Micromonosporaceae</taxon>
        <taxon>Catellatospora</taxon>
    </lineage>
</organism>
<feature type="transmembrane region" description="Helical" evidence="1">
    <location>
        <begin position="130"/>
        <end position="156"/>
    </location>
</feature>
<dbReference type="AlphaFoldDB" id="A0A8J3NXV7"/>
<protein>
    <recommendedName>
        <fullName evidence="4">DUF4386 domain-containing protein</fullName>
    </recommendedName>
</protein>
<keyword evidence="1" id="KW-0812">Transmembrane</keyword>
<comment type="caution">
    <text evidence="2">The sequence shown here is derived from an EMBL/GenBank/DDBJ whole genome shotgun (WGS) entry which is preliminary data.</text>
</comment>
<dbReference type="EMBL" id="BONH01000007">
    <property type="protein sequence ID" value="GIF96850.1"/>
    <property type="molecule type" value="Genomic_DNA"/>
</dbReference>
<keyword evidence="3" id="KW-1185">Reference proteome</keyword>
<dbReference type="RefSeq" id="WP_120314742.1">
    <property type="nucleotide sequence ID" value="NZ_BONH01000007.1"/>
</dbReference>
<name>A0A8J3NXV7_9ACTN</name>
<keyword evidence="1" id="KW-1133">Transmembrane helix</keyword>
<feature type="transmembrane region" description="Helical" evidence="1">
    <location>
        <begin position="163"/>
        <end position="184"/>
    </location>
</feature>
<keyword evidence="1" id="KW-0472">Membrane</keyword>
<evidence type="ECO:0008006" key="4">
    <source>
        <dbReference type="Google" id="ProtNLM"/>
    </source>
</evidence>
<evidence type="ECO:0000256" key="1">
    <source>
        <dbReference type="SAM" id="Phobius"/>
    </source>
</evidence>
<accession>A0A8J3NXV7</accession>
<evidence type="ECO:0000313" key="2">
    <source>
        <dbReference type="EMBL" id="GIF96850.1"/>
    </source>
</evidence>
<evidence type="ECO:0000313" key="3">
    <source>
        <dbReference type="Proteomes" id="UP000659904"/>
    </source>
</evidence>
<feature type="transmembrane region" description="Helical" evidence="1">
    <location>
        <begin position="54"/>
        <end position="74"/>
    </location>
</feature>
<reference evidence="2 3" key="1">
    <citation type="submission" date="2021-01" db="EMBL/GenBank/DDBJ databases">
        <title>Whole genome shotgun sequence of Catellatospora citrea NBRC 14495.</title>
        <authorList>
            <person name="Komaki H."/>
            <person name="Tamura T."/>
        </authorList>
    </citation>
    <scope>NUCLEOTIDE SEQUENCE [LARGE SCALE GENOMIC DNA]</scope>
    <source>
        <strain evidence="2 3">NBRC 14495</strain>
    </source>
</reference>
<feature type="transmembrane region" description="Helical" evidence="1">
    <location>
        <begin position="86"/>
        <end position="110"/>
    </location>
</feature>
<dbReference type="Proteomes" id="UP000659904">
    <property type="component" value="Unassembled WGS sequence"/>
</dbReference>
<proteinExistence type="predicted"/>
<gene>
    <name evidence="2" type="ORF">Cci01nite_19440</name>
</gene>